<keyword evidence="1" id="KW-0805">Transcription regulation</keyword>
<dbReference type="InterPro" id="IPR009057">
    <property type="entry name" value="Homeodomain-like_sf"/>
</dbReference>
<dbReference type="SUPFAM" id="SSF46689">
    <property type="entry name" value="Homeodomain-like"/>
    <property type="match status" value="1"/>
</dbReference>
<dbReference type="AlphaFoldDB" id="A0A7W3J7Z4"/>
<evidence type="ECO:0000259" key="5">
    <source>
        <dbReference type="PROSITE" id="PS50977"/>
    </source>
</evidence>
<dbReference type="Gene3D" id="1.10.357.10">
    <property type="entry name" value="Tetracycline Repressor, domain 2"/>
    <property type="match status" value="1"/>
</dbReference>
<dbReference type="GO" id="GO:0000976">
    <property type="term" value="F:transcription cis-regulatory region binding"/>
    <property type="evidence" value="ECO:0007669"/>
    <property type="project" value="TreeGrafter"/>
</dbReference>
<organism evidence="6 7">
    <name type="scientific">Promicromonospora sukumoe</name>
    <dbReference type="NCBI Taxonomy" id="88382"/>
    <lineage>
        <taxon>Bacteria</taxon>
        <taxon>Bacillati</taxon>
        <taxon>Actinomycetota</taxon>
        <taxon>Actinomycetes</taxon>
        <taxon>Micrococcales</taxon>
        <taxon>Promicromonosporaceae</taxon>
        <taxon>Promicromonospora</taxon>
    </lineage>
</organism>
<proteinExistence type="predicted"/>
<dbReference type="PRINTS" id="PR00455">
    <property type="entry name" value="HTHTETR"/>
</dbReference>
<dbReference type="RefSeq" id="WP_182615492.1">
    <property type="nucleotide sequence ID" value="NZ_BAAATF010000006.1"/>
</dbReference>
<evidence type="ECO:0000256" key="3">
    <source>
        <dbReference type="ARBA" id="ARBA00023163"/>
    </source>
</evidence>
<evidence type="ECO:0000256" key="2">
    <source>
        <dbReference type="ARBA" id="ARBA00023125"/>
    </source>
</evidence>
<evidence type="ECO:0000256" key="4">
    <source>
        <dbReference type="PROSITE-ProRule" id="PRU00335"/>
    </source>
</evidence>
<dbReference type="Pfam" id="PF21597">
    <property type="entry name" value="TetR_C_43"/>
    <property type="match status" value="1"/>
</dbReference>
<reference evidence="6 7" key="1">
    <citation type="submission" date="2020-07" db="EMBL/GenBank/DDBJ databases">
        <title>Sequencing the genomes of 1000 actinobacteria strains.</title>
        <authorList>
            <person name="Klenk H.-P."/>
        </authorList>
    </citation>
    <scope>NUCLEOTIDE SEQUENCE [LARGE SCALE GENOMIC DNA]</scope>
    <source>
        <strain evidence="6 7">DSM 44121</strain>
    </source>
</reference>
<dbReference type="Pfam" id="PF00440">
    <property type="entry name" value="TetR_N"/>
    <property type="match status" value="1"/>
</dbReference>
<evidence type="ECO:0000313" key="6">
    <source>
        <dbReference type="EMBL" id="MBA8807859.1"/>
    </source>
</evidence>
<dbReference type="InterPro" id="IPR049445">
    <property type="entry name" value="TetR_SbtR-like_C"/>
</dbReference>
<dbReference type="PANTHER" id="PTHR30055:SF234">
    <property type="entry name" value="HTH-TYPE TRANSCRIPTIONAL REGULATOR BETI"/>
    <property type="match status" value="1"/>
</dbReference>
<name>A0A7W3J7Z4_9MICO</name>
<protein>
    <submittedName>
        <fullName evidence="6">AcrR family transcriptional regulator</fullName>
    </submittedName>
</protein>
<keyword evidence="3" id="KW-0804">Transcription</keyword>
<gene>
    <name evidence="6" type="ORF">FHX71_001801</name>
</gene>
<feature type="DNA-binding region" description="H-T-H motif" evidence="4">
    <location>
        <begin position="28"/>
        <end position="47"/>
    </location>
</feature>
<comment type="caution">
    <text evidence="6">The sequence shown here is derived from an EMBL/GenBank/DDBJ whole genome shotgun (WGS) entry which is preliminary data.</text>
</comment>
<dbReference type="PROSITE" id="PS50977">
    <property type="entry name" value="HTH_TETR_2"/>
    <property type="match status" value="1"/>
</dbReference>
<accession>A0A7W3J7Z4</accession>
<dbReference type="EMBL" id="JACGWV010000001">
    <property type="protein sequence ID" value="MBA8807859.1"/>
    <property type="molecule type" value="Genomic_DNA"/>
</dbReference>
<dbReference type="SUPFAM" id="SSF48498">
    <property type="entry name" value="Tetracyclin repressor-like, C-terminal domain"/>
    <property type="match status" value="1"/>
</dbReference>
<keyword evidence="7" id="KW-1185">Reference proteome</keyword>
<dbReference type="InterPro" id="IPR001647">
    <property type="entry name" value="HTH_TetR"/>
</dbReference>
<evidence type="ECO:0000313" key="7">
    <source>
        <dbReference type="Proteomes" id="UP000540568"/>
    </source>
</evidence>
<dbReference type="Proteomes" id="UP000540568">
    <property type="component" value="Unassembled WGS sequence"/>
</dbReference>
<keyword evidence="2 4" id="KW-0238">DNA-binding</keyword>
<dbReference type="PANTHER" id="PTHR30055">
    <property type="entry name" value="HTH-TYPE TRANSCRIPTIONAL REGULATOR RUTR"/>
    <property type="match status" value="1"/>
</dbReference>
<dbReference type="GO" id="GO:0003700">
    <property type="term" value="F:DNA-binding transcription factor activity"/>
    <property type="evidence" value="ECO:0007669"/>
    <property type="project" value="TreeGrafter"/>
</dbReference>
<dbReference type="InterPro" id="IPR036271">
    <property type="entry name" value="Tet_transcr_reg_TetR-rel_C_sf"/>
</dbReference>
<feature type="domain" description="HTH tetR-type" evidence="5">
    <location>
        <begin position="6"/>
        <end position="65"/>
    </location>
</feature>
<sequence length="190" mass="19825">MRADAQRNYSRIVSAASEAIARDGADASLEAIARSAGVGSATLHRHFPSRWSLLEAVFRDRIDGLCARAEELRTAPDALEALSTWLRDVAAYSTTTRGLAASILNAPAEESDSCGTTLVAAGEPLRRRAVEEGSVRPDVVMADLMTLVNAISLAAQDAGAAEAERLVTLALEGVRPRASAHLAGTATAGS</sequence>
<evidence type="ECO:0000256" key="1">
    <source>
        <dbReference type="ARBA" id="ARBA00023015"/>
    </source>
</evidence>
<dbReference type="InterPro" id="IPR050109">
    <property type="entry name" value="HTH-type_TetR-like_transc_reg"/>
</dbReference>